<organism evidence="2 3">
    <name type="scientific">Pelobates cultripes</name>
    <name type="common">Western spadefoot toad</name>
    <dbReference type="NCBI Taxonomy" id="61616"/>
    <lineage>
        <taxon>Eukaryota</taxon>
        <taxon>Metazoa</taxon>
        <taxon>Chordata</taxon>
        <taxon>Craniata</taxon>
        <taxon>Vertebrata</taxon>
        <taxon>Euteleostomi</taxon>
        <taxon>Amphibia</taxon>
        <taxon>Batrachia</taxon>
        <taxon>Anura</taxon>
        <taxon>Pelobatoidea</taxon>
        <taxon>Pelobatidae</taxon>
        <taxon>Pelobates</taxon>
    </lineage>
</organism>
<feature type="region of interest" description="Disordered" evidence="1">
    <location>
        <begin position="69"/>
        <end position="154"/>
    </location>
</feature>
<feature type="compositionally biased region" description="Basic residues" evidence="1">
    <location>
        <begin position="115"/>
        <end position="130"/>
    </location>
</feature>
<gene>
    <name evidence="2" type="ORF">PECUL_23A061648</name>
</gene>
<proteinExistence type="predicted"/>
<accession>A0AAD1RMU9</accession>
<evidence type="ECO:0000313" key="2">
    <source>
        <dbReference type="EMBL" id="CAH2274695.1"/>
    </source>
</evidence>
<dbReference type="AlphaFoldDB" id="A0AAD1RMU9"/>
<evidence type="ECO:0000256" key="1">
    <source>
        <dbReference type="SAM" id="MobiDB-lite"/>
    </source>
</evidence>
<dbReference type="EMBL" id="OW240914">
    <property type="protein sequence ID" value="CAH2274695.1"/>
    <property type="molecule type" value="Genomic_DNA"/>
</dbReference>
<sequence>MEGARETAAPRPTYPAGQNLVEPPRILAAASWSTGPAPPHQGCNYVEEAHKRLDMIFANFRAKLYQHLAQPSSPATREVKERGTGQRQIKSTPHPRAPATRADGQSGLTRDRGLTLKHHTSRKRTLRHQRPGSLQEPPTKGVTGKEQQGGTPSGKAKIINAAEAPTPCSYSEGTPKSTTKRIWKSAETSATAWHKKRAAQQGAKCLHYPLFKQT</sequence>
<feature type="region of interest" description="Disordered" evidence="1">
    <location>
        <begin position="1"/>
        <end position="41"/>
    </location>
</feature>
<dbReference type="Proteomes" id="UP001295444">
    <property type="component" value="Chromosome 03"/>
</dbReference>
<keyword evidence="3" id="KW-1185">Reference proteome</keyword>
<reference evidence="2" key="1">
    <citation type="submission" date="2022-03" db="EMBL/GenBank/DDBJ databases">
        <authorList>
            <person name="Alioto T."/>
            <person name="Alioto T."/>
            <person name="Gomez Garrido J."/>
        </authorList>
    </citation>
    <scope>NUCLEOTIDE SEQUENCE</scope>
</reference>
<protein>
    <submittedName>
        <fullName evidence="2">Uncharacterized protein</fullName>
    </submittedName>
</protein>
<evidence type="ECO:0000313" key="3">
    <source>
        <dbReference type="Proteomes" id="UP001295444"/>
    </source>
</evidence>
<name>A0AAD1RMU9_PELCU</name>